<comment type="caution">
    <text evidence="2">The sequence shown here is derived from an EMBL/GenBank/DDBJ whole genome shotgun (WGS) entry which is preliminary data.</text>
</comment>
<organism evidence="2 3">
    <name type="scientific">Rhizobium glycinendophyticum</name>
    <dbReference type="NCBI Taxonomy" id="2589807"/>
    <lineage>
        <taxon>Bacteria</taxon>
        <taxon>Pseudomonadati</taxon>
        <taxon>Pseudomonadota</taxon>
        <taxon>Alphaproteobacteria</taxon>
        <taxon>Hyphomicrobiales</taxon>
        <taxon>Rhizobiaceae</taxon>
        <taxon>Rhizobium/Agrobacterium group</taxon>
        <taxon>Rhizobium</taxon>
    </lineage>
</organism>
<evidence type="ECO:0000256" key="1">
    <source>
        <dbReference type="SAM" id="SignalP"/>
    </source>
</evidence>
<dbReference type="Pfam" id="PF06037">
    <property type="entry name" value="DUF922"/>
    <property type="match status" value="1"/>
</dbReference>
<reference evidence="2 3" key="1">
    <citation type="submission" date="2019-06" db="EMBL/GenBank/DDBJ databases">
        <title>Rhizobium sp. CL12 isolated from roots of soybean.</title>
        <authorList>
            <person name="Wang C."/>
        </authorList>
    </citation>
    <scope>NUCLEOTIDE SEQUENCE [LARGE SCALE GENOMIC DNA]</scope>
    <source>
        <strain evidence="2 3">CL12</strain>
    </source>
</reference>
<feature type="signal peptide" evidence="1">
    <location>
        <begin position="1"/>
        <end position="24"/>
    </location>
</feature>
<dbReference type="Proteomes" id="UP000316429">
    <property type="component" value="Unassembled WGS sequence"/>
</dbReference>
<dbReference type="RefSeq" id="WP_140830615.1">
    <property type="nucleotide sequence ID" value="NZ_VFYP01000003.1"/>
</dbReference>
<keyword evidence="1" id="KW-0732">Signal</keyword>
<dbReference type="EMBL" id="VFYP01000003">
    <property type="protein sequence ID" value="TPP06849.1"/>
    <property type="molecule type" value="Genomic_DNA"/>
</dbReference>
<feature type="chain" id="PRO_5021241513" evidence="1">
    <location>
        <begin position="25"/>
        <end position="200"/>
    </location>
</feature>
<dbReference type="OrthoDB" id="7906163at2"/>
<sequence>MSALTSPYARLALCIIALSPLPVAAQSWEPIERTEYYKIRGNSPMALYQSIGERGPLLGGGRTIAHTTFKLTWQRDYQQQGAACVLASAKPKLIITYTLPKPAGALPADVQAKWDRFFAGIVKHEKLHGVFMRDLTQQIQDISVGLRDENDPGCKKVRAALQAQLKPISDAHGARHSEYDRVEMSPGGAVHQLILAFVNP</sequence>
<dbReference type="AlphaFoldDB" id="A0A504TXG4"/>
<proteinExistence type="predicted"/>
<dbReference type="InterPro" id="IPR010321">
    <property type="entry name" value="DUF922"/>
</dbReference>
<protein>
    <submittedName>
        <fullName evidence="2">DUF922 domain-containing protein</fullName>
    </submittedName>
</protein>
<keyword evidence="3" id="KW-1185">Reference proteome</keyword>
<evidence type="ECO:0000313" key="2">
    <source>
        <dbReference type="EMBL" id="TPP06849.1"/>
    </source>
</evidence>
<name>A0A504TXG4_9HYPH</name>
<accession>A0A504TXG4</accession>
<evidence type="ECO:0000313" key="3">
    <source>
        <dbReference type="Proteomes" id="UP000316429"/>
    </source>
</evidence>
<dbReference type="PIRSF" id="PIRSF010521">
    <property type="entry name" value="DUF922_bac"/>
    <property type="match status" value="1"/>
</dbReference>
<gene>
    <name evidence="2" type="ORF">FJQ55_18385</name>
</gene>